<feature type="compositionally biased region" description="Acidic residues" evidence="2">
    <location>
        <begin position="1042"/>
        <end position="1068"/>
    </location>
</feature>
<sequence>MPPKPKNLERHPEGITVQWIEGGNGRIHHFEVWVEQHTKKQFIKCDLCQLPLALIGKDTLSTATMTSHRGLRNCTGEQKRSGQRKHRSEANRALAELFGKGPLANSTPASLRAPSSHPNMTTPTSLGTPSSQPIATASLIDSPLFTALRSQASWDSSPSQSGSSTPRYQSAGANSSTPGTSVDRGSSTPYSREQSTVQAPRTKVIRSEQLPPSSPTSSYGDGPGADADHNPFDGASSLSSGCSSDDPELDDTLPESEDAQETCKGQSIWWSSGSVWETYPYELHADSQFPFRLLEIKENGRMIVVQSTRCRVRLKVNEVMRGACSRCSHLGSSSRIRVLMERAAKKDLPSHTPYKYLSHAQKIRLMHRLNEQNKKLRLENLNLKRRVTALTNSARMTQKMLVYISQNKIPAVSRILKQSIRRRESAEYLLNKLVLAASGKYRACAEWSDYELDVANLIRLEGGPRLLYALSRSDGYPSKTTLRRRKPLPELMASLAFPIAKEMSHNVREFYGPSGRKPPPNPGVGQALMADDIALEEAPRYCTIRNSILGVCREHAPGNLEVNSMEDIHNMESNLKDGICHHGKAATVIALAPVTGRENYFPSPLLASPTCAKEKWQRLVEWLELFIKTWDADEYGAVLHGKITVVATDGAAVFRKARHELFHKKVIDLESPLGRKLSRLEGLNLHTGENGMLGTCDFKHIMKRFSTWIRSSTGIQLGDTVIQSRHVFEALLTLDKRSPADVEALLNPKDKQNVPAAVKLIEALLEIDPKIPNTSASLQAVTKRLPEIAFIAQLLGYFLRPFTDVKMSLSDQIRSLSTYSHLLTALYRRHGSAFMNGALYADSQAIVKNIIFTAARLKILDKDMEYFIILDGTDRLEGVFGTARTQDHGRNFDILQLAHKLSIGAEINAIYERHARLSMGHRRLKLINVSGIDHTNPVSWIGDVVLRNLRLRKEYAAGAEIARMLLEVRFGEPVDFSQIFSKPNIDHLRPTGVWVGTRVEDKEPEDKDISQVIDSLTGSASSSTVVSVEMQTDAQEDHQSGDEGEDDPTSLDPAEEIGTESESEDADADPAIGAQGTLFADEDAAAEEADSQASINPLHPVSKSNSYLVDEAGVQRSKHTLVAQYLVTSDAARKLVTRTFRVRGDTLEGTEHARKKRRDQLNAMNEQREGNTSMGDPGAILVRTGTDIAIAVVDVLNFRKLKAKTNLYSISEADLGAAGTTVAVQFLKLEPVQKDEKLEWRWDGNYLQIQHSGDQPKTAKHFATRVRGKEFRSITPRGPSLEGDADQCMGWIFDHEMLKSTMEDMWANLNPEKNEILSNIQALLEIDGSIASLPLTFSPTGSEHVHSLHVHNPPSILSPEATQSITKSLPCKLCLKSEPLARMRNHVGKHILWSLRGQPDPSLRPDIEVGLHPCGWCGRSDSGCRTEMEAPSKGKKAPKLYSTCEYAYTTLVYSSAATSNKTTASTNLPIHCSMCEKSANGHHPTIWKYNFYHHLAQHHVDPVTNSLTDIPASMLSTVRLSKFEETCLGVREDLLERFRRENNVDNTSVAGGDDHEPANLTEVTPQGGSRAPGRKRGTSDVSVEEK</sequence>
<feature type="region of interest" description="Disordered" evidence="2">
    <location>
        <begin position="98"/>
        <end position="134"/>
    </location>
</feature>
<feature type="coiled-coil region" evidence="1">
    <location>
        <begin position="359"/>
        <end position="393"/>
    </location>
</feature>
<feature type="compositionally biased region" description="Low complexity" evidence="2">
    <location>
        <begin position="151"/>
        <end position="164"/>
    </location>
</feature>
<gene>
    <name evidence="3" type="ORF">FA13DRAFT_1695305</name>
</gene>
<reference evidence="3 4" key="1">
    <citation type="journal article" date="2019" name="Nat. Ecol. Evol.">
        <title>Megaphylogeny resolves global patterns of mushroom evolution.</title>
        <authorList>
            <person name="Varga T."/>
            <person name="Krizsan K."/>
            <person name="Foldi C."/>
            <person name="Dima B."/>
            <person name="Sanchez-Garcia M."/>
            <person name="Sanchez-Ramirez S."/>
            <person name="Szollosi G.J."/>
            <person name="Szarkandi J.G."/>
            <person name="Papp V."/>
            <person name="Albert L."/>
            <person name="Andreopoulos W."/>
            <person name="Angelini C."/>
            <person name="Antonin V."/>
            <person name="Barry K.W."/>
            <person name="Bougher N.L."/>
            <person name="Buchanan P."/>
            <person name="Buyck B."/>
            <person name="Bense V."/>
            <person name="Catcheside P."/>
            <person name="Chovatia M."/>
            <person name="Cooper J."/>
            <person name="Damon W."/>
            <person name="Desjardin D."/>
            <person name="Finy P."/>
            <person name="Geml J."/>
            <person name="Haridas S."/>
            <person name="Hughes K."/>
            <person name="Justo A."/>
            <person name="Karasinski D."/>
            <person name="Kautmanova I."/>
            <person name="Kiss B."/>
            <person name="Kocsube S."/>
            <person name="Kotiranta H."/>
            <person name="LaButti K.M."/>
            <person name="Lechner B.E."/>
            <person name="Liimatainen K."/>
            <person name="Lipzen A."/>
            <person name="Lukacs Z."/>
            <person name="Mihaltcheva S."/>
            <person name="Morgado L.N."/>
            <person name="Niskanen T."/>
            <person name="Noordeloos M.E."/>
            <person name="Ohm R.A."/>
            <person name="Ortiz-Santana B."/>
            <person name="Ovrebo C."/>
            <person name="Racz N."/>
            <person name="Riley R."/>
            <person name="Savchenko A."/>
            <person name="Shiryaev A."/>
            <person name="Soop K."/>
            <person name="Spirin V."/>
            <person name="Szebenyi C."/>
            <person name="Tomsovsky M."/>
            <person name="Tulloss R.E."/>
            <person name="Uehling J."/>
            <person name="Grigoriev I.V."/>
            <person name="Vagvolgyi C."/>
            <person name="Papp T."/>
            <person name="Martin F.M."/>
            <person name="Miettinen O."/>
            <person name="Hibbett D.S."/>
            <person name="Nagy L.G."/>
        </authorList>
    </citation>
    <scope>NUCLEOTIDE SEQUENCE [LARGE SCALE GENOMIC DNA]</scope>
    <source>
        <strain evidence="3 4">FP101781</strain>
    </source>
</reference>
<feature type="compositionally biased region" description="Polar residues" evidence="2">
    <location>
        <begin position="116"/>
        <end position="134"/>
    </location>
</feature>
<feature type="compositionally biased region" description="Polar residues" evidence="2">
    <location>
        <begin position="1162"/>
        <end position="1174"/>
    </location>
</feature>
<comment type="caution">
    <text evidence="3">The sequence shown here is derived from an EMBL/GenBank/DDBJ whole genome shotgun (WGS) entry which is preliminary data.</text>
</comment>
<proteinExistence type="predicted"/>
<feature type="compositionally biased region" description="Acidic residues" evidence="2">
    <location>
        <begin position="245"/>
        <end position="260"/>
    </location>
</feature>
<accession>A0A4Y7SL43</accession>
<name>A0A4Y7SL43_COPMI</name>
<feature type="compositionally biased region" description="Polar residues" evidence="2">
    <location>
        <begin position="165"/>
        <end position="199"/>
    </location>
</feature>
<keyword evidence="1" id="KW-0175">Coiled coil</keyword>
<feature type="region of interest" description="Disordered" evidence="2">
    <location>
        <begin position="151"/>
        <end position="261"/>
    </location>
</feature>
<dbReference type="Proteomes" id="UP000298030">
    <property type="component" value="Unassembled WGS sequence"/>
</dbReference>
<evidence type="ECO:0000313" key="3">
    <source>
        <dbReference type="EMBL" id="TEB22324.1"/>
    </source>
</evidence>
<keyword evidence="4" id="KW-1185">Reference proteome</keyword>
<feature type="region of interest" description="Disordered" evidence="2">
    <location>
        <begin position="1545"/>
        <end position="1586"/>
    </location>
</feature>
<evidence type="ECO:0000256" key="1">
    <source>
        <dbReference type="SAM" id="Coils"/>
    </source>
</evidence>
<organism evidence="3 4">
    <name type="scientific">Coprinellus micaceus</name>
    <name type="common">Glistening ink-cap mushroom</name>
    <name type="synonym">Coprinus micaceus</name>
    <dbReference type="NCBI Taxonomy" id="71717"/>
    <lineage>
        <taxon>Eukaryota</taxon>
        <taxon>Fungi</taxon>
        <taxon>Dikarya</taxon>
        <taxon>Basidiomycota</taxon>
        <taxon>Agaricomycotina</taxon>
        <taxon>Agaricomycetes</taxon>
        <taxon>Agaricomycetidae</taxon>
        <taxon>Agaricales</taxon>
        <taxon>Agaricineae</taxon>
        <taxon>Psathyrellaceae</taxon>
        <taxon>Coprinellus</taxon>
    </lineage>
</organism>
<evidence type="ECO:0000313" key="4">
    <source>
        <dbReference type="Proteomes" id="UP000298030"/>
    </source>
</evidence>
<feature type="region of interest" description="Disordered" evidence="2">
    <location>
        <begin position="70"/>
        <end position="89"/>
    </location>
</feature>
<protein>
    <submittedName>
        <fullName evidence="3">Uncharacterized protein</fullName>
    </submittedName>
</protein>
<feature type="region of interest" description="Disordered" evidence="2">
    <location>
        <begin position="1020"/>
        <end position="1070"/>
    </location>
</feature>
<dbReference type="EMBL" id="QPFP01000093">
    <property type="protein sequence ID" value="TEB22324.1"/>
    <property type="molecule type" value="Genomic_DNA"/>
</dbReference>
<feature type="region of interest" description="Disordered" evidence="2">
    <location>
        <begin position="1147"/>
        <end position="1177"/>
    </location>
</feature>
<evidence type="ECO:0000256" key="2">
    <source>
        <dbReference type="SAM" id="MobiDB-lite"/>
    </source>
</evidence>
<dbReference type="OrthoDB" id="3048541at2759"/>